<keyword evidence="2" id="KW-0235">DNA replication</keyword>
<keyword evidence="2" id="KW-0347">Helicase</keyword>
<dbReference type="Pfam" id="PF17207">
    <property type="entry name" value="MCM_OB"/>
    <property type="match status" value="1"/>
</dbReference>
<keyword evidence="1 2" id="KW-0131">Cell cycle</keyword>
<feature type="region of interest" description="Disordered" evidence="3">
    <location>
        <begin position="105"/>
        <end position="125"/>
    </location>
</feature>
<keyword evidence="2" id="KW-0238">DNA-binding</keyword>
<dbReference type="EC" id="3.6.4.12" evidence="2"/>
<keyword evidence="7" id="KW-1185">Reference proteome</keyword>
<evidence type="ECO:0000313" key="7">
    <source>
        <dbReference type="Proteomes" id="UP001445335"/>
    </source>
</evidence>
<feature type="non-terminal residue" evidence="6">
    <location>
        <position position="198"/>
    </location>
</feature>
<comment type="catalytic activity">
    <reaction evidence="2">
        <text>ATP + H2O = ADP + phosphate + H(+)</text>
        <dbReference type="Rhea" id="RHEA:13065"/>
        <dbReference type="ChEBI" id="CHEBI:15377"/>
        <dbReference type="ChEBI" id="CHEBI:15378"/>
        <dbReference type="ChEBI" id="CHEBI:30616"/>
        <dbReference type="ChEBI" id="CHEBI:43474"/>
        <dbReference type="ChEBI" id="CHEBI:456216"/>
        <dbReference type="EC" id="3.6.4.12"/>
    </reaction>
</comment>
<dbReference type="PANTHER" id="PTHR11630">
    <property type="entry name" value="DNA REPLICATION LICENSING FACTOR MCM FAMILY MEMBER"/>
    <property type="match status" value="1"/>
</dbReference>
<dbReference type="GO" id="GO:0006271">
    <property type="term" value="P:DNA strand elongation involved in DNA replication"/>
    <property type="evidence" value="ECO:0007669"/>
    <property type="project" value="TreeGrafter"/>
</dbReference>
<dbReference type="InterPro" id="IPR031327">
    <property type="entry name" value="MCM"/>
</dbReference>
<accession>A0AAW1RTC0</accession>
<dbReference type="PRINTS" id="PR01663">
    <property type="entry name" value="MCMPROTEIN7"/>
</dbReference>
<comment type="caution">
    <text evidence="6">The sequence shown here is derived from an EMBL/GenBank/DDBJ whole genome shotgun (WGS) entry which is preliminary data.</text>
</comment>
<dbReference type="GO" id="GO:0005524">
    <property type="term" value="F:ATP binding"/>
    <property type="evidence" value="ECO:0007669"/>
    <property type="project" value="UniProtKB-KW"/>
</dbReference>
<protein>
    <recommendedName>
        <fullName evidence="2">DNA replication licensing factor MCM7</fullName>
        <ecNumber evidence="2">3.6.4.12</ecNumber>
    </recommendedName>
</protein>
<keyword evidence="2" id="KW-0547">Nucleotide-binding</keyword>
<dbReference type="GO" id="GO:0006270">
    <property type="term" value="P:DNA replication initiation"/>
    <property type="evidence" value="ECO:0007669"/>
    <property type="project" value="InterPro"/>
</dbReference>
<keyword evidence="2" id="KW-0539">Nucleus</keyword>
<keyword evidence="2" id="KW-0378">Hydrolase</keyword>
<proteinExistence type="inferred from homology"/>
<comment type="function">
    <text evidence="2">Acts as component of the MCM2-7 complex (MCM complex) which is the replicative helicase essential for 'once per cell cycle' DNA replication initiation and elongation in eukaryotic cells. The active ATPase sites in the MCM2-7 ring are formed through the interaction surfaces of two neighboring subunits such that a critical structure of a conserved arginine finger motif is provided in trans relative to the ATP-binding site of the Walker A box of the adjacent subunit. The six ATPase active sites, however, are likely to contribute differentially to the complex helicase activity.</text>
</comment>
<dbReference type="GO" id="GO:0003697">
    <property type="term" value="F:single-stranded DNA binding"/>
    <property type="evidence" value="ECO:0007669"/>
    <property type="project" value="TreeGrafter"/>
</dbReference>
<evidence type="ECO:0000256" key="3">
    <source>
        <dbReference type="SAM" id="MobiDB-lite"/>
    </source>
</evidence>
<dbReference type="PANTHER" id="PTHR11630:SF26">
    <property type="entry name" value="DNA REPLICATION LICENSING FACTOR MCM7"/>
    <property type="match status" value="1"/>
</dbReference>
<evidence type="ECO:0000256" key="1">
    <source>
        <dbReference type="ARBA" id="ARBA00023306"/>
    </source>
</evidence>
<dbReference type="GO" id="GO:0016787">
    <property type="term" value="F:hydrolase activity"/>
    <property type="evidence" value="ECO:0007669"/>
    <property type="project" value="UniProtKB-KW"/>
</dbReference>
<comment type="subcellular location">
    <subcellularLocation>
        <location evidence="2">Nucleus</location>
    </subcellularLocation>
</comment>
<dbReference type="Gene3D" id="2.40.50.140">
    <property type="entry name" value="Nucleic acid-binding proteins"/>
    <property type="match status" value="1"/>
</dbReference>
<sequence>MPDYTLDKAKFNDFLKEYTDPITDEQKYMEQLVEIANRKRRVLEVEIDDVAAYQHDSDALVEGLETNTRRYTRLLAEAADEVMPEPTEDLAQADVVDVLHQQRQMRQQQAEADAAGGQPAAEDDANRLPAELMRRYEVVIRPRQKQKAIKLREVSAEHIGKLVRVQGIVTQVTDVKPLLTVATYLDDASGFEVYQEVT</sequence>
<evidence type="ECO:0000313" key="6">
    <source>
        <dbReference type="EMBL" id="KAK9837164.1"/>
    </source>
</evidence>
<dbReference type="Gene3D" id="3.30.1640.10">
    <property type="entry name" value="mini-chromosome maintenance (MCM) complex, chain A, domain 1"/>
    <property type="match status" value="1"/>
</dbReference>
<keyword evidence="2" id="KW-0067">ATP-binding</keyword>
<comment type="similarity">
    <text evidence="2">Belongs to the MCM family.</text>
</comment>
<reference evidence="6 7" key="1">
    <citation type="journal article" date="2024" name="Nat. Commun.">
        <title>Phylogenomics reveals the evolutionary origins of lichenization in chlorophyte algae.</title>
        <authorList>
            <person name="Puginier C."/>
            <person name="Libourel C."/>
            <person name="Otte J."/>
            <person name="Skaloud P."/>
            <person name="Haon M."/>
            <person name="Grisel S."/>
            <person name="Petersen M."/>
            <person name="Berrin J.G."/>
            <person name="Delaux P.M."/>
            <person name="Dal Grande F."/>
            <person name="Keller J."/>
        </authorList>
    </citation>
    <scope>NUCLEOTIDE SEQUENCE [LARGE SCALE GENOMIC DNA]</scope>
    <source>
        <strain evidence="6 7">SAG 245.80</strain>
    </source>
</reference>
<feature type="domain" description="MCM OB" evidence="5">
    <location>
        <begin position="150"/>
        <end position="190"/>
    </location>
</feature>
<dbReference type="InterPro" id="IPR033762">
    <property type="entry name" value="MCM_OB"/>
</dbReference>
<dbReference type="InterPro" id="IPR027925">
    <property type="entry name" value="MCM_N"/>
</dbReference>
<dbReference type="Pfam" id="PF14551">
    <property type="entry name" value="MCM_N"/>
    <property type="match status" value="1"/>
</dbReference>
<evidence type="ECO:0000256" key="2">
    <source>
        <dbReference type="RuleBase" id="RU365012"/>
    </source>
</evidence>
<feature type="compositionally biased region" description="Low complexity" evidence="3">
    <location>
        <begin position="105"/>
        <end position="120"/>
    </location>
</feature>
<dbReference type="EMBL" id="JALJOU010000023">
    <property type="protein sequence ID" value="KAK9837164.1"/>
    <property type="molecule type" value="Genomic_DNA"/>
</dbReference>
<dbReference type="GO" id="GO:0005634">
    <property type="term" value="C:nucleus"/>
    <property type="evidence" value="ECO:0007669"/>
    <property type="project" value="UniProtKB-SubCell"/>
</dbReference>
<dbReference type="GO" id="GO:0000727">
    <property type="term" value="P:double-strand break repair via break-induced replication"/>
    <property type="evidence" value="ECO:0007669"/>
    <property type="project" value="TreeGrafter"/>
</dbReference>
<dbReference type="InterPro" id="IPR012340">
    <property type="entry name" value="NA-bd_OB-fold"/>
</dbReference>
<feature type="domain" description="MCM N-terminal" evidence="4">
    <location>
        <begin position="8"/>
        <end position="104"/>
    </location>
</feature>
<dbReference type="GO" id="GO:0017116">
    <property type="term" value="F:single-stranded DNA helicase activity"/>
    <property type="evidence" value="ECO:0007669"/>
    <property type="project" value="TreeGrafter"/>
</dbReference>
<evidence type="ECO:0000259" key="4">
    <source>
        <dbReference type="Pfam" id="PF14551"/>
    </source>
</evidence>
<dbReference type="SUPFAM" id="SSF50249">
    <property type="entry name" value="Nucleic acid-binding proteins"/>
    <property type="match status" value="1"/>
</dbReference>
<dbReference type="Proteomes" id="UP001445335">
    <property type="component" value="Unassembled WGS sequence"/>
</dbReference>
<dbReference type="AlphaFoldDB" id="A0AAW1RTC0"/>
<gene>
    <name evidence="2" type="primary">MCM7</name>
    <name evidence="6" type="ORF">WJX81_007375</name>
</gene>
<organism evidence="6 7">
    <name type="scientific">Elliptochloris bilobata</name>
    <dbReference type="NCBI Taxonomy" id="381761"/>
    <lineage>
        <taxon>Eukaryota</taxon>
        <taxon>Viridiplantae</taxon>
        <taxon>Chlorophyta</taxon>
        <taxon>core chlorophytes</taxon>
        <taxon>Trebouxiophyceae</taxon>
        <taxon>Trebouxiophyceae incertae sedis</taxon>
        <taxon>Elliptochloris clade</taxon>
        <taxon>Elliptochloris</taxon>
    </lineage>
</organism>
<evidence type="ECO:0000259" key="5">
    <source>
        <dbReference type="Pfam" id="PF17207"/>
    </source>
</evidence>
<dbReference type="InterPro" id="IPR008050">
    <property type="entry name" value="MCM7"/>
</dbReference>
<dbReference type="GO" id="GO:0042555">
    <property type="term" value="C:MCM complex"/>
    <property type="evidence" value="ECO:0007669"/>
    <property type="project" value="InterPro"/>
</dbReference>
<name>A0AAW1RTC0_9CHLO</name>